<organism evidence="1">
    <name type="scientific">marine metagenome</name>
    <dbReference type="NCBI Taxonomy" id="408172"/>
    <lineage>
        <taxon>unclassified sequences</taxon>
        <taxon>metagenomes</taxon>
        <taxon>ecological metagenomes</taxon>
    </lineage>
</organism>
<protein>
    <submittedName>
        <fullName evidence="1">Uncharacterized protein</fullName>
    </submittedName>
</protein>
<name>A0A381Q707_9ZZZZ</name>
<proteinExistence type="predicted"/>
<dbReference type="AlphaFoldDB" id="A0A381Q707"/>
<evidence type="ECO:0000313" key="1">
    <source>
        <dbReference type="EMBL" id="SUZ75126.1"/>
    </source>
</evidence>
<accession>A0A381Q707</accession>
<reference evidence="1" key="1">
    <citation type="submission" date="2018-05" db="EMBL/GenBank/DDBJ databases">
        <authorList>
            <person name="Lanie J.A."/>
            <person name="Ng W.-L."/>
            <person name="Kazmierczak K.M."/>
            <person name="Andrzejewski T.M."/>
            <person name="Davidsen T.M."/>
            <person name="Wayne K.J."/>
            <person name="Tettelin H."/>
            <person name="Glass J.I."/>
            <person name="Rusch D."/>
            <person name="Podicherti R."/>
            <person name="Tsui H.-C.T."/>
            <person name="Winkler M.E."/>
        </authorList>
    </citation>
    <scope>NUCLEOTIDE SEQUENCE</scope>
</reference>
<gene>
    <name evidence="1" type="ORF">METZ01_LOCUS27980</name>
</gene>
<dbReference type="EMBL" id="UINC01001234">
    <property type="protein sequence ID" value="SUZ75126.1"/>
    <property type="molecule type" value="Genomic_DNA"/>
</dbReference>
<sequence length="279" mass="32643">MHNGSVFLETDTGERLLEGYRIWQGYIIHWRDQSVCVRMLPQKDYETHKPIIIMWPDQPKTATSFVEIYYNERLVKYSASTFGHNAINVNGEFFNFSHLINENELMDEAEYMYRPALGEFSASPHTGKYQIMGDGTAYLDKFGRNFMRTIHVIRVEGMDTDRLAEINHHELKKIHATPPDPKEPEKYRDFNFLKRSCTTIIRDSLKKYGFSSIKGILPRDFFISAALELIKAQETFDIKVKLYKRPQLKVPEAPFSKQTPILNPINWVRSSKLPKMKKK</sequence>